<keyword evidence="2" id="KW-0812">Transmembrane</keyword>
<dbReference type="Proteomes" id="UP000298652">
    <property type="component" value="Chromosome 3"/>
</dbReference>
<feature type="transmembrane region" description="Helical" evidence="2">
    <location>
        <begin position="7"/>
        <end position="25"/>
    </location>
</feature>
<evidence type="ECO:0000256" key="1">
    <source>
        <dbReference type="SAM" id="MobiDB-lite"/>
    </source>
</evidence>
<organism evidence="3 4">
    <name type="scientific">Setaria viridis</name>
    <name type="common">Green bristlegrass</name>
    <name type="synonym">Setaria italica subsp. viridis</name>
    <dbReference type="NCBI Taxonomy" id="4556"/>
    <lineage>
        <taxon>Eukaryota</taxon>
        <taxon>Viridiplantae</taxon>
        <taxon>Streptophyta</taxon>
        <taxon>Embryophyta</taxon>
        <taxon>Tracheophyta</taxon>
        <taxon>Spermatophyta</taxon>
        <taxon>Magnoliopsida</taxon>
        <taxon>Liliopsida</taxon>
        <taxon>Poales</taxon>
        <taxon>Poaceae</taxon>
        <taxon>PACMAD clade</taxon>
        <taxon>Panicoideae</taxon>
        <taxon>Panicodae</taxon>
        <taxon>Paniceae</taxon>
        <taxon>Cenchrinae</taxon>
        <taxon>Setaria</taxon>
    </lineage>
</organism>
<protein>
    <submittedName>
        <fullName evidence="3">Uncharacterized protein</fullName>
    </submittedName>
</protein>
<evidence type="ECO:0000313" key="3">
    <source>
        <dbReference type="EMBL" id="TKW29751.1"/>
    </source>
</evidence>
<feature type="transmembrane region" description="Helical" evidence="2">
    <location>
        <begin position="31"/>
        <end position="50"/>
    </location>
</feature>
<reference evidence="3" key="1">
    <citation type="submission" date="2019-03" db="EMBL/GenBank/DDBJ databases">
        <title>WGS assembly of Setaria viridis.</title>
        <authorList>
            <person name="Huang P."/>
            <person name="Jenkins J."/>
            <person name="Grimwood J."/>
            <person name="Barry K."/>
            <person name="Healey A."/>
            <person name="Mamidi S."/>
            <person name="Sreedasyam A."/>
            <person name="Shu S."/>
            <person name="Feldman M."/>
            <person name="Wu J."/>
            <person name="Yu Y."/>
            <person name="Chen C."/>
            <person name="Johnson J."/>
            <person name="Rokhsar D."/>
            <person name="Baxter I."/>
            <person name="Schmutz J."/>
            <person name="Brutnell T."/>
            <person name="Kellogg E."/>
        </authorList>
    </citation>
    <scope>NUCLEOTIDE SEQUENCE [LARGE SCALE GENOMIC DNA]</scope>
</reference>
<dbReference type="OMA" id="NKYYGYA"/>
<dbReference type="AlphaFoldDB" id="A0A4U6VJC1"/>
<evidence type="ECO:0000313" key="4">
    <source>
        <dbReference type="Proteomes" id="UP000298652"/>
    </source>
</evidence>
<feature type="transmembrane region" description="Helical" evidence="2">
    <location>
        <begin position="155"/>
        <end position="175"/>
    </location>
</feature>
<proteinExistence type="predicted"/>
<keyword evidence="2" id="KW-0472">Membrane</keyword>
<keyword evidence="4" id="KW-1185">Reference proteome</keyword>
<name>A0A4U6VJC1_SETVI</name>
<dbReference type="Gramene" id="TKW29751">
    <property type="protein sequence ID" value="TKW29751"/>
    <property type="gene ID" value="SEVIR_3G416500v2"/>
</dbReference>
<keyword evidence="2" id="KW-1133">Transmembrane helix</keyword>
<evidence type="ECO:0000256" key="2">
    <source>
        <dbReference type="SAM" id="Phobius"/>
    </source>
</evidence>
<feature type="region of interest" description="Disordered" evidence="1">
    <location>
        <begin position="63"/>
        <end position="88"/>
    </location>
</feature>
<sequence length="188" mass="21064">MPPKWGNALVYLSWFLVVLVSYLLLVSFNKYYGYAILLVPVPIVVALLQLKLKLRVMQQRRPGNEESVQNADPERANQDQNTSNDEEDDQHFDRIFELSGDIVNCGGIITVIFGNSMVGPASALGFLFFYTVALGLYLMMVTTVRAVALTPHARFLAILLKVLLVITLITSLIHAMRGQAQPRRSGRR</sequence>
<feature type="transmembrane region" description="Helical" evidence="2">
    <location>
        <begin position="127"/>
        <end position="149"/>
    </location>
</feature>
<gene>
    <name evidence="3" type="ORF">SEVIR_3G416500v2</name>
</gene>
<accession>A0A4U6VJC1</accession>
<dbReference type="EMBL" id="CM016554">
    <property type="protein sequence ID" value="TKW29751.1"/>
    <property type="molecule type" value="Genomic_DNA"/>
</dbReference>